<keyword evidence="7 8" id="KW-0472">Membrane</keyword>
<feature type="domain" description="Phosphotransferase system EIIC" evidence="9">
    <location>
        <begin position="17"/>
        <end position="343"/>
    </location>
</feature>
<keyword evidence="3" id="KW-1003">Cell membrane</keyword>
<evidence type="ECO:0000256" key="5">
    <source>
        <dbReference type="ARBA" id="ARBA00022692"/>
    </source>
</evidence>
<keyword evidence="4 10" id="KW-0762">Sugar transport</keyword>
<evidence type="ECO:0000256" key="8">
    <source>
        <dbReference type="SAM" id="Phobius"/>
    </source>
</evidence>
<feature type="transmembrane region" description="Helical" evidence="8">
    <location>
        <begin position="204"/>
        <end position="224"/>
    </location>
</feature>
<feature type="transmembrane region" description="Helical" evidence="8">
    <location>
        <begin position="164"/>
        <end position="192"/>
    </location>
</feature>
<dbReference type="GO" id="GO:0008982">
    <property type="term" value="F:protein-N(PI)-phosphohistidine-sugar phosphotransferase activity"/>
    <property type="evidence" value="ECO:0007669"/>
    <property type="project" value="InterPro"/>
</dbReference>
<gene>
    <name evidence="10" type="ORF">IAA52_00615</name>
</gene>
<comment type="caution">
    <text evidence="10">The sequence shown here is derived from an EMBL/GenBank/DDBJ whole genome shotgun (WGS) entry which is preliminary data.</text>
</comment>
<dbReference type="EMBL" id="DVFZ01000009">
    <property type="protein sequence ID" value="HIQ81587.1"/>
    <property type="molecule type" value="Genomic_DNA"/>
</dbReference>
<sequence>MKFKEIARKFYRRYLLDAMSAMALGLFASLIIGLILSQLAMIPALAFLADFGEIVSASSPVVGAAIGVAIAYGLKVAPLAMFSSAATGALGYQLGGPVGAYFAAVVGAELGNLVAGKTKVDIIVVPVVSIVSGCLVGTWAAPGINNAVAALQRFLEMATTLQPIPMGIIVSVVFGLALTAPISSAALAAMVFTVAEGEAMGEGLLLAAGAATAGCCAQMVGFAVSSYRENRVAGLIAQGLGTSMLQVGNILAHPAILLPPTIASAITGPLATTIFQMKNTSASAGMGTSGLVGQFGTWAAMAGESGVLFKILLLHIILPAALSLAISEFMRKKGWIKYGDMKLNL</sequence>
<dbReference type="GO" id="GO:0009401">
    <property type="term" value="P:phosphoenolpyruvate-dependent sugar phosphotransferase system"/>
    <property type="evidence" value="ECO:0007669"/>
    <property type="project" value="InterPro"/>
</dbReference>
<feature type="transmembrane region" description="Helical" evidence="8">
    <location>
        <begin position="307"/>
        <end position="327"/>
    </location>
</feature>
<feature type="transmembrane region" description="Helical" evidence="8">
    <location>
        <begin position="54"/>
        <end position="74"/>
    </location>
</feature>
<evidence type="ECO:0000256" key="2">
    <source>
        <dbReference type="ARBA" id="ARBA00022448"/>
    </source>
</evidence>
<evidence type="ECO:0000256" key="4">
    <source>
        <dbReference type="ARBA" id="ARBA00022597"/>
    </source>
</evidence>
<dbReference type="Proteomes" id="UP000824260">
    <property type="component" value="Unassembled WGS sequence"/>
</dbReference>
<accession>A0A9D0ZK06</accession>
<evidence type="ECO:0000256" key="3">
    <source>
        <dbReference type="ARBA" id="ARBA00022475"/>
    </source>
</evidence>
<evidence type="ECO:0000313" key="11">
    <source>
        <dbReference type="Proteomes" id="UP000824260"/>
    </source>
</evidence>
<feature type="transmembrane region" description="Helical" evidence="8">
    <location>
        <begin position="122"/>
        <end position="144"/>
    </location>
</feature>
<proteinExistence type="predicted"/>
<feature type="transmembrane region" description="Helical" evidence="8">
    <location>
        <begin position="21"/>
        <end position="48"/>
    </location>
</feature>
<protein>
    <submittedName>
        <fullName evidence="10">PTS sugar transporter subunit IIC</fullName>
    </submittedName>
</protein>
<reference evidence="10" key="2">
    <citation type="journal article" date="2021" name="PeerJ">
        <title>Extensive microbial diversity within the chicken gut microbiome revealed by metagenomics and culture.</title>
        <authorList>
            <person name="Gilroy R."/>
            <person name="Ravi A."/>
            <person name="Getino M."/>
            <person name="Pursley I."/>
            <person name="Horton D.L."/>
            <person name="Alikhan N.F."/>
            <person name="Baker D."/>
            <person name="Gharbi K."/>
            <person name="Hall N."/>
            <person name="Watson M."/>
            <person name="Adriaenssens E.M."/>
            <person name="Foster-Nyarko E."/>
            <person name="Jarju S."/>
            <person name="Secka A."/>
            <person name="Antonio M."/>
            <person name="Oren A."/>
            <person name="Chaudhuri R.R."/>
            <person name="La Ragione R."/>
            <person name="Hildebrand F."/>
            <person name="Pallen M.J."/>
        </authorList>
    </citation>
    <scope>NUCLEOTIDE SEQUENCE</scope>
    <source>
        <strain evidence="10">ChiSjej6B24-2974</strain>
    </source>
</reference>
<evidence type="ECO:0000256" key="1">
    <source>
        <dbReference type="ARBA" id="ARBA00004651"/>
    </source>
</evidence>
<evidence type="ECO:0000259" key="9">
    <source>
        <dbReference type="Pfam" id="PF13303"/>
    </source>
</evidence>
<comment type="subcellular location">
    <subcellularLocation>
        <location evidence="1">Cell membrane</location>
        <topology evidence="1">Multi-pass membrane protein</topology>
    </subcellularLocation>
</comment>
<name>A0A9D0ZK06_9FIRM</name>
<evidence type="ECO:0000256" key="6">
    <source>
        <dbReference type="ARBA" id="ARBA00022989"/>
    </source>
</evidence>
<reference evidence="10" key="1">
    <citation type="submission" date="2020-10" db="EMBL/GenBank/DDBJ databases">
        <authorList>
            <person name="Gilroy R."/>
        </authorList>
    </citation>
    <scope>NUCLEOTIDE SEQUENCE</scope>
    <source>
        <strain evidence="10">ChiSjej6B24-2974</strain>
    </source>
</reference>
<keyword evidence="6 8" id="KW-1133">Transmembrane helix</keyword>
<dbReference type="Pfam" id="PF13303">
    <property type="entry name" value="PTS_EIIC_2"/>
    <property type="match status" value="1"/>
</dbReference>
<evidence type="ECO:0000313" key="10">
    <source>
        <dbReference type="EMBL" id="HIQ81587.1"/>
    </source>
</evidence>
<keyword evidence="2" id="KW-0813">Transport</keyword>
<keyword evidence="5 8" id="KW-0812">Transmembrane</keyword>
<dbReference type="GO" id="GO:0005886">
    <property type="term" value="C:plasma membrane"/>
    <property type="evidence" value="ECO:0007669"/>
    <property type="project" value="UniProtKB-SubCell"/>
</dbReference>
<dbReference type="AlphaFoldDB" id="A0A9D0ZK06"/>
<evidence type="ECO:0000256" key="7">
    <source>
        <dbReference type="ARBA" id="ARBA00023136"/>
    </source>
</evidence>
<organism evidence="10 11">
    <name type="scientific">Candidatus Pullichristensenella stercorigallinarum</name>
    <dbReference type="NCBI Taxonomy" id="2840909"/>
    <lineage>
        <taxon>Bacteria</taxon>
        <taxon>Bacillati</taxon>
        <taxon>Bacillota</taxon>
        <taxon>Clostridia</taxon>
        <taxon>Candidatus Pullichristensenella</taxon>
    </lineage>
</organism>
<dbReference type="InterPro" id="IPR003352">
    <property type="entry name" value="PTS_EIIC"/>
</dbReference>